<reference evidence="1 2" key="2">
    <citation type="journal article" date="2022" name="Mol. Ecol. Resour.">
        <title>The genomes of chicory, endive, great burdock and yacon provide insights into Asteraceae paleo-polyploidization history and plant inulin production.</title>
        <authorList>
            <person name="Fan W."/>
            <person name="Wang S."/>
            <person name="Wang H."/>
            <person name="Wang A."/>
            <person name="Jiang F."/>
            <person name="Liu H."/>
            <person name="Zhao H."/>
            <person name="Xu D."/>
            <person name="Zhang Y."/>
        </authorList>
    </citation>
    <scope>NUCLEOTIDE SEQUENCE [LARGE SCALE GENOMIC DNA]</scope>
    <source>
        <strain evidence="2">cv. Niubang</strain>
    </source>
</reference>
<gene>
    <name evidence="1" type="ORF">L6452_43442</name>
</gene>
<comment type="caution">
    <text evidence="1">The sequence shown here is derived from an EMBL/GenBank/DDBJ whole genome shotgun (WGS) entry which is preliminary data.</text>
</comment>
<keyword evidence="2" id="KW-1185">Reference proteome</keyword>
<name>A0ACB8XDG0_ARCLA</name>
<dbReference type="EMBL" id="CM042064">
    <property type="protein sequence ID" value="KAI3664833.1"/>
    <property type="molecule type" value="Genomic_DNA"/>
</dbReference>
<organism evidence="1 2">
    <name type="scientific">Arctium lappa</name>
    <name type="common">Greater burdock</name>
    <name type="synonym">Lappa major</name>
    <dbReference type="NCBI Taxonomy" id="4217"/>
    <lineage>
        <taxon>Eukaryota</taxon>
        <taxon>Viridiplantae</taxon>
        <taxon>Streptophyta</taxon>
        <taxon>Embryophyta</taxon>
        <taxon>Tracheophyta</taxon>
        <taxon>Spermatophyta</taxon>
        <taxon>Magnoliopsida</taxon>
        <taxon>eudicotyledons</taxon>
        <taxon>Gunneridae</taxon>
        <taxon>Pentapetalae</taxon>
        <taxon>asterids</taxon>
        <taxon>campanulids</taxon>
        <taxon>Asterales</taxon>
        <taxon>Asteraceae</taxon>
        <taxon>Carduoideae</taxon>
        <taxon>Cardueae</taxon>
        <taxon>Arctiinae</taxon>
        <taxon>Arctium</taxon>
    </lineage>
</organism>
<reference evidence="2" key="1">
    <citation type="journal article" date="2022" name="Mol. Ecol. Resour.">
        <title>The genomes of chicory, endive, great burdock and yacon provide insights into Asteraceae palaeo-polyploidization history and plant inulin production.</title>
        <authorList>
            <person name="Fan W."/>
            <person name="Wang S."/>
            <person name="Wang H."/>
            <person name="Wang A."/>
            <person name="Jiang F."/>
            <person name="Liu H."/>
            <person name="Zhao H."/>
            <person name="Xu D."/>
            <person name="Zhang Y."/>
        </authorList>
    </citation>
    <scope>NUCLEOTIDE SEQUENCE [LARGE SCALE GENOMIC DNA]</scope>
    <source>
        <strain evidence="2">cv. Niubang</strain>
    </source>
</reference>
<dbReference type="Proteomes" id="UP001055879">
    <property type="component" value="Linkage Group LG18"/>
</dbReference>
<evidence type="ECO:0000313" key="1">
    <source>
        <dbReference type="EMBL" id="KAI3664833.1"/>
    </source>
</evidence>
<protein>
    <submittedName>
        <fullName evidence="1">Uncharacterized protein</fullName>
    </submittedName>
</protein>
<proteinExistence type="predicted"/>
<sequence length="95" mass="10099">MGRRSMVVIAGRRFKESEGGGKGKGEWSGAASQGGSWGRRAPMIRLQCIDLSSNLLDDEDGDNDVSAVTNSEWSEMIQNILGSTPVNNTVVSVGN</sequence>
<evidence type="ECO:0000313" key="2">
    <source>
        <dbReference type="Proteomes" id="UP001055879"/>
    </source>
</evidence>
<accession>A0ACB8XDG0</accession>